<dbReference type="SUPFAM" id="SSF46785">
    <property type="entry name" value="Winged helix' DNA-binding domain"/>
    <property type="match status" value="1"/>
</dbReference>
<dbReference type="Proteomes" id="UP000178936">
    <property type="component" value="Unassembled WGS sequence"/>
</dbReference>
<comment type="caution">
    <text evidence="5">The sequence shown here is derived from an EMBL/GenBank/DDBJ whole genome shotgun (WGS) entry which is preliminary data.</text>
</comment>
<dbReference type="PROSITE" id="PS50987">
    <property type="entry name" value="HTH_ARSR_2"/>
    <property type="match status" value="1"/>
</dbReference>
<accession>A0A1G2Q406</accession>
<dbReference type="PRINTS" id="PR00778">
    <property type="entry name" value="HTHARSR"/>
</dbReference>
<proteinExistence type="predicted"/>
<dbReference type="EMBL" id="MHTB01000018">
    <property type="protein sequence ID" value="OHA55306.1"/>
    <property type="molecule type" value="Genomic_DNA"/>
</dbReference>
<organism evidence="5 6">
    <name type="scientific">Candidatus Veblenbacteria bacterium RIFOXYA2_FULL_43_9</name>
    <dbReference type="NCBI Taxonomy" id="1802425"/>
    <lineage>
        <taxon>Bacteria</taxon>
        <taxon>Candidatus Vebleniibacteriota</taxon>
    </lineage>
</organism>
<evidence type="ECO:0000313" key="6">
    <source>
        <dbReference type="Proteomes" id="UP000178936"/>
    </source>
</evidence>
<dbReference type="AlphaFoldDB" id="A0A1G2Q406"/>
<dbReference type="SMART" id="SM00418">
    <property type="entry name" value="HTH_ARSR"/>
    <property type="match status" value="1"/>
</dbReference>
<evidence type="ECO:0000256" key="1">
    <source>
        <dbReference type="ARBA" id="ARBA00023015"/>
    </source>
</evidence>
<keyword evidence="2" id="KW-0238">DNA-binding</keyword>
<sequence>MFNKVLRQHAELLKVLANPKRLEVLYLLRQGELTVSDIELATGMRQANLSQHLMVLRNAGIVSSKHKGRKVYYHLKCPGLTNIPSNLFSLRMASSTTKTGTSGKQNSSFRSL</sequence>
<name>A0A1G2Q406_9BACT</name>
<gene>
    <name evidence="5" type="ORF">A2226_03715</name>
</gene>
<feature type="domain" description="HTH arsR-type" evidence="4">
    <location>
        <begin position="1"/>
        <end position="95"/>
    </location>
</feature>
<dbReference type="PANTHER" id="PTHR43132:SF2">
    <property type="entry name" value="ARSENICAL RESISTANCE OPERON REPRESSOR ARSR-RELATED"/>
    <property type="match status" value="1"/>
</dbReference>
<evidence type="ECO:0000313" key="5">
    <source>
        <dbReference type="EMBL" id="OHA55306.1"/>
    </source>
</evidence>
<reference evidence="5 6" key="1">
    <citation type="journal article" date="2016" name="Nat. Commun.">
        <title>Thousands of microbial genomes shed light on interconnected biogeochemical processes in an aquifer system.</title>
        <authorList>
            <person name="Anantharaman K."/>
            <person name="Brown C.T."/>
            <person name="Hug L.A."/>
            <person name="Sharon I."/>
            <person name="Castelle C.J."/>
            <person name="Probst A.J."/>
            <person name="Thomas B.C."/>
            <person name="Singh A."/>
            <person name="Wilkins M.J."/>
            <person name="Karaoz U."/>
            <person name="Brodie E.L."/>
            <person name="Williams K.H."/>
            <person name="Hubbard S.S."/>
            <person name="Banfield J.F."/>
        </authorList>
    </citation>
    <scope>NUCLEOTIDE SEQUENCE [LARGE SCALE GENOMIC DNA]</scope>
</reference>
<dbReference type="InterPro" id="IPR036390">
    <property type="entry name" value="WH_DNA-bd_sf"/>
</dbReference>
<dbReference type="Gene3D" id="1.10.10.10">
    <property type="entry name" value="Winged helix-like DNA-binding domain superfamily/Winged helix DNA-binding domain"/>
    <property type="match status" value="1"/>
</dbReference>
<dbReference type="InterPro" id="IPR001845">
    <property type="entry name" value="HTH_ArsR_DNA-bd_dom"/>
</dbReference>
<evidence type="ECO:0000256" key="2">
    <source>
        <dbReference type="ARBA" id="ARBA00023125"/>
    </source>
</evidence>
<dbReference type="NCBIfam" id="NF033788">
    <property type="entry name" value="HTH_metalloreg"/>
    <property type="match status" value="1"/>
</dbReference>
<protein>
    <recommendedName>
        <fullName evidence="4">HTH arsR-type domain-containing protein</fullName>
    </recommendedName>
</protein>
<keyword evidence="1" id="KW-0805">Transcription regulation</keyword>
<dbReference type="InterPro" id="IPR036388">
    <property type="entry name" value="WH-like_DNA-bd_sf"/>
</dbReference>
<dbReference type="CDD" id="cd00090">
    <property type="entry name" value="HTH_ARSR"/>
    <property type="match status" value="1"/>
</dbReference>
<dbReference type="Pfam" id="PF01022">
    <property type="entry name" value="HTH_5"/>
    <property type="match status" value="1"/>
</dbReference>
<dbReference type="GO" id="GO:0003677">
    <property type="term" value="F:DNA binding"/>
    <property type="evidence" value="ECO:0007669"/>
    <property type="project" value="UniProtKB-KW"/>
</dbReference>
<evidence type="ECO:0000259" key="4">
    <source>
        <dbReference type="PROSITE" id="PS50987"/>
    </source>
</evidence>
<keyword evidence="3" id="KW-0804">Transcription</keyword>
<dbReference type="InterPro" id="IPR011991">
    <property type="entry name" value="ArsR-like_HTH"/>
</dbReference>
<evidence type="ECO:0000256" key="3">
    <source>
        <dbReference type="ARBA" id="ARBA00023163"/>
    </source>
</evidence>
<dbReference type="InterPro" id="IPR051011">
    <property type="entry name" value="Metal_resp_trans_reg"/>
</dbReference>
<dbReference type="PANTHER" id="PTHR43132">
    <property type="entry name" value="ARSENICAL RESISTANCE OPERON REPRESSOR ARSR-RELATED"/>
    <property type="match status" value="1"/>
</dbReference>
<dbReference type="GO" id="GO:0003700">
    <property type="term" value="F:DNA-binding transcription factor activity"/>
    <property type="evidence" value="ECO:0007669"/>
    <property type="project" value="InterPro"/>
</dbReference>